<dbReference type="PANTHER" id="PTHR16128">
    <property type="entry name" value="FAD/NAD(P)-BINDING OXIDOREDUCTASE FAMILY PROTEIN"/>
    <property type="match status" value="1"/>
</dbReference>
<evidence type="ECO:0000313" key="1">
    <source>
        <dbReference type="EMBL" id="GIM13029.1"/>
    </source>
</evidence>
<accession>A0A8J4GT41</accession>
<protein>
    <recommendedName>
        <fullName evidence="3">Amine oxidase domain-containing protein</fullName>
    </recommendedName>
</protein>
<dbReference type="Gene3D" id="3.90.660.10">
    <property type="match status" value="1"/>
</dbReference>
<dbReference type="AlphaFoldDB" id="A0A8J4GT41"/>
<name>A0A8J4GT41_9CHLO</name>
<dbReference type="InterPro" id="IPR036188">
    <property type="entry name" value="FAD/NAD-bd_sf"/>
</dbReference>
<sequence>MSRRCGDAVSRVAIVGGGLSGLMCAVKLKQLGLDGVVFDTGKHAVGGRCSSRHVEVGGREYIIDHSAQAFTAASERFRRVVSYWQADGVVAEWAAGSVGTLRLAPPSVPSAPPGRGRFTPRSANEPPLFICPNQGMRGLAEYLARSIAVKRPVWVGRLERRQQRRCQDLDLDLDLDLEATASGTCMGPVGGT</sequence>
<dbReference type="SUPFAM" id="SSF51905">
    <property type="entry name" value="FAD/NAD(P)-binding domain"/>
    <property type="match status" value="1"/>
</dbReference>
<organism evidence="1 2">
    <name type="scientific">Volvox reticuliferus</name>
    <dbReference type="NCBI Taxonomy" id="1737510"/>
    <lineage>
        <taxon>Eukaryota</taxon>
        <taxon>Viridiplantae</taxon>
        <taxon>Chlorophyta</taxon>
        <taxon>core chlorophytes</taxon>
        <taxon>Chlorophyceae</taxon>
        <taxon>CS clade</taxon>
        <taxon>Chlamydomonadales</taxon>
        <taxon>Volvocaceae</taxon>
        <taxon>Volvox</taxon>
    </lineage>
</organism>
<dbReference type="EMBL" id="BNCQ01000046">
    <property type="protein sequence ID" value="GIM13029.1"/>
    <property type="molecule type" value="Genomic_DNA"/>
</dbReference>
<proteinExistence type="predicted"/>
<gene>
    <name evidence="1" type="ORF">Vretimale_16231</name>
</gene>
<dbReference type="Proteomes" id="UP000722791">
    <property type="component" value="Unassembled WGS sequence"/>
</dbReference>
<dbReference type="Gene3D" id="3.50.50.60">
    <property type="entry name" value="FAD/NAD(P)-binding domain"/>
    <property type="match status" value="1"/>
</dbReference>
<dbReference type="PANTHER" id="PTHR16128:SF5">
    <property type="entry name" value="FAD_NAD(P)-BINDING OXIDOREDUCTASE FAMILY PROTEIN"/>
    <property type="match status" value="1"/>
</dbReference>
<reference evidence="1" key="1">
    <citation type="journal article" date="2021" name="Proc. Natl. Acad. Sci. U.S.A.">
        <title>Three genomes in the algal genus Volvox reveal the fate of a haploid sex-determining region after a transition to homothallism.</title>
        <authorList>
            <person name="Yamamoto K."/>
            <person name="Hamaji T."/>
            <person name="Kawai-Toyooka H."/>
            <person name="Matsuzaki R."/>
            <person name="Takahashi F."/>
            <person name="Nishimura Y."/>
            <person name="Kawachi M."/>
            <person name="Noguchi H."/>
            <person name="Minakuchi Y."/>
            <person name="Umen J.G."/>
            <person name="Toyoda A."/>
            <person name="Nozaki H."/>
        </authorList>
    </citation>
    <scope>NUCLEOTIDE SEQUENCE</scope>
    <source>
        <strain evidence="1">NIES-3785</strain>
    </source>
</reference>
<dbReference type="Pfam" id="PF13450">
    <property type="entry name" value="NAD_binding_8"/>
    <property type="match status" value="1"/>
</dbReference>
<evidence type="ECO:0000313" key="2">
    <source>
        <dbReference type="Proteomes" id="UP000722791"/>
    </source>
</evidence>
<comment type="caution">
    <text evidence="1">The sequence shown here is derived from an EMBL/GenBank/DDBJ whole genome shotgun (WGS) entry which is preliminary data.</text>
</comment>
<evidence type="ECO:0008006" key="3">
    <source>
        <dbReference type="Google" id="ProtNLM"/>
    </source>
</evidence>